<protein>
    <submittedName>
        <fullName evidence="1">NAD(P)H-dependent anabolic L-arginine dehydrogenase DauB</fullName>
        <ecNumber evidence="1">1.4.1.25</ecNumber>
    </submittedName>
</protein>
<keyword evidence="1" id="KW-0560">Oxidoreductase</keyword>
<reference evidence="1 2" key="1">
    <citation type="submission" date="2020-10" db="EMBL/GenBank/DDBJ databases">
        <authorList>
            <person name="Peeters C."/>
        </authorList>
    </citation>
    <scope>NUCLEOTIDE SEQUENCE [LARGE SCALE GENOMIC DNA]</scope>
    <source>
        <strain evidence="1 2">LMG 27952</strain>
    </source>
</reference>
<organism evidence="1 2">
    <name type="scientific">Paraburkholderia hiiakae</name>
    <dbReference type="NCBI Taxonomy" id="1081782"/>
    <lineage>
        <taxon>Bacteria</taxon>
        <taxon>Pseudomonadati</taxon>
        <taxon>Pseudomonadota</taxon>
        <taxon>Betaproteobacteria</taxon>
        <taxon>Burkholderiales</taxon>
        <taxon>Burkholderiaceae</taxon>
        <taxon>Paraburkholderia</taxon>
    </lineage>
</organism>
<dbReference type="PIRSF" id="PIRSF001439">
    <property type="entry name" value="CryM"/>
    <property type="match status" value="1"/>
</dbReference>
<dbReference type="Gene3D" id="3.30.1780.10">
    <property type="entry name" value="ornithine cyclodeaminase, domain 1"/>
    <property type="match status" value="1"/>
</dbReference>
<accession>A0ABM8P3D8</accession>
<comment type="caution">
    <text evidence="1">The sequence shown here is derived from an EMBL/GenBank/DDBJ whole genome shotgun (WGS) entry which is preliminary data.</text>
</comment>
<evidence type="ECO:0000313" key="1">
    <source>
        <dbReference type="EMBL" id="CAD6555297.1"/>
    </source>
</evidence>
<dbReference type="InterPro" id="IPR023401">
    <property type="entry name" value="ODC_N"/>
</dbReference>
<dbReference type="PANTHER" id="PTHR13812:SF19">
    <property type="entry name" value="KETIMINE REDUCTASE MU-CRYSTALLIN"/>
    <property type="match status" value="1"/>
</dbReference>
<dbReference type="SUPFAM" id="SSF51735">
    <property type="entry name" value="NAD(P)-binding Rossmann-fold domains"/>
    <property type="match status" value="1"/>
</dbReference>
<evidence type="ECO:0000313" key="2">
    <source>
        <dbReference type="Proteomes" id="UP000656319"/>
    </source>
</evidence>
<dbReference type="Gene3D" id="3.40.50.720">
    <property type="entry name" value="NAD(P)-binding Rossmann-like Domain"/>
    <property type="match status" value="1"/>
</dbReference>
<dbReference type="GO" id="GO:0016491">
    <property type="term" value="F:oxidoreductase activity"/>
    <property type="evidence" value="ECO:0007669"/>
    <property type="project" value="UniProtKB-KW"/>
</dbReference>
<dbReference type="Proteomes" id="UP000656319">
    <property type="component" value="Unassembled WGS sequence"/>
</dbReference>
<name>A0ABM8P3D8_9BURK</name>
<dbReference type="Pfam" id="PF02423">
    <property type="entry name" value="OCD_Mu_crystall"/>
    <property type="match status" value="1"/>
</dbReference>
<dbReference type="InterPro" id="IPR003462">
    <property type="entry name" value="ODC_Mu_crystall"/>
</dbReference>
<dbReference type="EMBL" id="CAJHCQ010000018">
    <property type="protein sequence ID" value="CAD6555297.1"/>
    <property type="molecule type" value="Genomic_DNA"/>
</dbReference>
<gene>
    <name evidence="1" type="primary">dauB</name>
    <name evidence="1" type="ORF">LMG27952_05796</name>
</gene>
<keyword evidence="2" id="KW-1185">Reference proteome</keyword>
<dbReference type="PANTHER" id="PTHR13812">
    <property type="entry name" value="KETIMINE REDUCTASE MU-CRYSTALLIN"/>
    <property type="match status" value="1"/>
</dbReference>
<sequence>MDKNVYTVIPELSMTMTSQPTAAPLVVDAAQVRAALPSLDVRGELGRLFASLGRGDAVQPPQTLTLFPKGAGDFITYLGVLAERDVFGAKLSPYIVGANGQPPVITAWTALMSMKTGQPLMWCDSALLTTERTAGTTALAVDQLAPREAKRLAVIGSGAVALAHIRHVAPLRAWETIRVYSPTLAGDAKRQAELRALDTRTSATETPEACVHDADVVMLCTSSGKPVLALDALTKPALITSISTNVAQAHEIDPAALPSLDVYCDYRHTTPQSAGEMVLATREHGWSPESIVGDLAELANNACPRPAYARHAFFRSIGLGLEDIAVAHALYEHLRNVR</sequence>
<dbReference type="InterPro" id="IPR036291">
    <property type="entry name" value="NAD(P)-bd_dom_sf"/>
</dbReference>
<proteinExistence type="predicted"/>
<dbReference type="EC" id="1.4.1.25" evidence="1"/>